<reference evidence="1" key="1">
    <citation type="submission" date="2019-10" db="EMBL/GenBank/DDBJ databases">
        <title>Nonomuraea sp. nov., isolated from Phyllanthus amarus.</title>
        <authorList>
            <person name="Klykleung N."/>
            <person name="Tanasupawat S."/>
        </authorList>
    </citation>
    <scope>NUCLEOTIDE SEQUENCE [LARGE SCALE GENOMIC DNA]</scope>
    <source>
        <strain evidence="1">3MP-10</strain>
    </source>
</reference>
<dbReference type="AlphaFoldDB" id="A0A5N6AQE6"/>
<dbReference type="Proteomes" id="UP000314251">
    <property type="component" value="Unassembled WGS sequence"/>
</dbReference>
<dbReference type="EMBL" id="VDLY02000001">
    <property type="protein sequence ID" value="KAB8170901.1"/>
    <property type="molecule type" value="Genomic_DNA"/>
</dbReference>
<accession>A0A5N6AQE6</accession>
<sequence>MCAGGGAALAAAPPGAAPPGAAPPGAAPPVCGVRSGAERRYGWRLLGVVGGSAGCAWGRRC</sequence>
<keyword evidence="2" id="KW-1185">Reference proteome</keyword>
<organism evidence="1 2">
    <name type="scientific">Streptomyces mimosae</name>
    <dbReference type="NCBI Taxonomy" id="2586635"/>
    <lineage>
        <taxon>Bacteria</taxon>
        <taxon>Bacillati</taxon>
        <taxon>Actinomycetota</taxon>
        <taxon>Actinomycetes</taxon>
        <taxon>Kitasatosporales</taxon>
        <taxon>Streptomycetaceae</taxon>
        <taxon>Streptomyces</taxon>
    </lineage>
</organism>
<proteinExistence type="predicted"/>
<evidence type="ECO:0000313" key="2">
    <source>
        <dbReference type="Proteomes" id="UP000314251"/>
    </source>
</evidence>
<protein>
    <submittedName>
        <fullName evidence="1">Uncharacterized protein</fullName>
    </submittedName>
</protein>
<evidence type="ECO:0000313" key="1">
    <source>
        <dbReference type="EMBL" id="KAB8170901.1"/>
    </source>
</evidence>
<comment type="caution">
    <text evidence="1">The sequence shown here is derived from an EMBL/GenBank/DDBJ whole genome shotgun (WGS) entry which is preliminary data.</text>
</comment>
<gene>
    <name evidence="1" type="ORF">FH607_000700</name>
</gene>
<name>A0A5N6AQE6_9ACTN</name>